<sequence>MEGVHKDSKTAKGHHDKEDHIGKYSDHGGHDQSHHVESGHYGDHHHEEHGKKHAKYEESGKHSKGHSTKGSHDIHKKDEYEKKVEFFEEEGDSAEEEKHGGYANENSHKAIADDISIKRDKNIFRKVSKPLFGVLPKGLHPKLRSIPNRFGPKIDSDETD</sequence>
<dbReference type="Proteomes" id="UP001153714">
    <property type="component" value="Chromosome 1"/>
</dbReference>
<feature type="region of interest" description="Disordered" evidence="1">
    <location>
        <begin position="1"/>
        <end position="105"/>
    </location>
</feature>
<dbReference type="AlphaFoldDB" id="A0A9N9QTH0"/>
<reference evidence="2" key="2">
    <citation type="submission" date="2022-10" db="EMBL/GenBank/DDBJ databases">
        <authorList>
            <consortium name="ENA_rothamsted_submissions"/>
            <consortium name="culmorum"/>
            <person name="King R."/>
        </authorList>
    </citation>
    <scope>NUCLEOTIDE SEQUENCE</scope>
</reference>
<dbReference type="Pfam" id="PF16009">
    <property type="entry name" value="DUF4779"/>
    <property type="match status" value="1"/>
</dbReference>
<reference evidence="2" key="1">
    <citation type="submission" date="2021-12" db="EMBL/GenBank/DDBJ databases">
        <authorList>
            <person name="King R."/>
        </authorList>
    </citation>
    <scope>NUCLEOTIDE SEQUENCE</scope>
</reference>
<keyword evidence="3" id="KW-1185">Reference proteome</keyword>
<evidence type="ECO:0000313" key="2">
    <source>
        <dbReference type="EMBL" id="CAG9782454.1"/>
    </source>
</evidence>
<feature type="compositionally biased region" description="Basic and acidic residues" evidence="1">
    <location>
        <begin position="96"/>
        <end position="105"/>
    </location>
</feature>
<dbReference type="InterPro" id="IPR031959">
    <property type="entry name" value="DUF4779"/>
</dbReference>
<dbReference type="OrthoDB" id="7700767at2759"/>
<dbReference type="EMBL" id="OU893332">
    <property type="protein sequence ID" value="CAG9782454.1"/>
    <property type="molecule type" value="Genomic_DNA"/>
</dbReference>
<feature type="region of interest" description="Disordered" evidence="1">
    <location>
        <begin position="135"/>
        <end position="160"/>
    </location>
</feature>
<organism evidence="2 3">
    <name type="scientific">Diatraea saccharalis</name>
    <name type="common">sugarcane borer</name>
    <dbReference type="NCBI Taxonomy" id="40085"/>
    <lineage>
        <taxon>Eukaryota</taxon>
        <taxon>Metazoa</taxon>
        <taxon>Ecdysozoa</taxon>
        <taxon>Arthropoda</taxon>
        <taxon>Hexapoda</taxon>
        <taxon>Insecta</taxon>
        <taxon>Pterygota</taxon>
        <taxon>Neoptera</taxon>
        <taxon>Endopterygota</taxon>
        <taxon>Lepidoptera</taxon>
        <taxon>Glossata</taxon>
        <taxon>Ditrysia</taxon>
        <taxon>Pyraloidea</taxon>
        <taxon>Crambidae</taxon>
        <taxon>Crambinae</taxon>
        <taxon>Diatraea</taxon>
    </lineage>
</organism>
<feature type="compositionally biased region" description="Basic and acidic residues" evidence="1">
    <location>
        <begin position="70"/>
        <end position="86"/>
    </location>
</feature>
<accession>A0A9N9QTH0</accession>
<protein>
    <submittedName>
        <fullName evidence="2">Uncharacterized protein</fullName>
    </submittedName>
</protein>
<evidence type="ECO:0000256" key="1">
    <source>
        <dbReference type="SAM" id="MobiDB-lite"/>
    </source>
</evidence>
<proteinExistence type="predicted"/>
<evidence type="ECO:0000313" key="3">
    <source>
        <dbReference type="Proteomes" id="UP001153714"/>
    </source>
</evidence>
<name>A0A9N9QTH0_9NEOP</name>
<gene>
    <name evidence="2" type="ORF">DIATSA_LOCUS711</name>
</gene>
<feature type="compositionally biased region" description="Basic and acidic residues" evidence="1">
    <location>
        <begin position="1"/>
        <end position="61"/>
    </location>
</feature>